<reference evidence="2" key="2">
    <citation type="submission" date="2022-01" db="EMBL/GenBank/DDBJ databases">
        <authorList>
            <person name="Yamashiro T."/>
            <person name="Shiraishi A."/>
            <person name="Satake H."/>
            <person name="Nakayama K."/>
        </authorList>
    </citation>
    <scope>NUCLEOTIDE SEQUENCE</scope>
</reference>
<feature type="compositionally biased region" description="Basic and acidic residues" evidence="1">
    <location>
        <begin position="43"/>
        <end position="57"/>
    </location>
</feature>
<dbReference type="EMBL" id="BQNB010013107">
    <property type="protein sequence ID" value="GJT11920.1"/>
    <property type="molecule type" value="Genomic_DNA"/>
</dbReference>
<protein>
    <submittedName>
        <fullName evidence="2">Uncharacterized protein</fullName>
    </submittedName>
</protein>
<keyword evidence="3" id="KW-1185">Reference proteome</keyword>
<feature type="compositionally biased region" description="Basic and acidic residues" evidence="1">
    <location>
        <begin position="1"/>
        <end position="14"/>
    </location>
</feature>
<organism evidence="2 3">
    <name type="scientific">Tanacetum coccineum</name>
    <dbReference type="NCBI Taxonomy" id="301880"/>
    <lineage>
        <taxon>Eukaryota</taxon>
        <taxon>Viridiplantae</taxon>
        <taxon>Streptophyta</taxon>
        <taxon>Embryophyta</taxon>
        <taxon>Tracheophyta</taxon>
        <taxon>Spermatophyta</taxon>
        <taxon>Magnoliopsida</taxon>
        <taxon>eudicotyledons</taxon>
        <taxon>Gunneridae</taxon>
        <taxon>Pentapetalae</taxon>
        <taxon>asterids</taxon>
        <taxon>campanulids</taxon>
        <taxon>Asterales</taxon>
        <taxon>Asteraceae</taxon>
        <taxon>Asteroideae</taxon>
        <taxon>Anthemideae</taxon>
        <taxon>Anthemidinae</taxon>
        <taxon>Tanacetum</taxon>
    </lineage>
</organism>
<comment type="caution">
    <text evidence="2">The sequence shown here is derived from an EMBL/GenBank/DDBJ whole genome shotgun (WGS) entry which is preliminary data.</text>
</comment>
<name>A0ABQ5BAS5_9ASTR</name>
<reference evidence="2" key="1">
    <citation type="journal article" date="2022" name="Int. J. Mol. Sci.">
        <title>Draft Genome of Tanacetum Coccineum: Genomic Comparison of Closely Related Tanacetum-Family Plants.</title>
        <authorList>
            <person name="Yamashiro T."/>
            <person name="Shiraishi A."/>
            <person name="Nakayama K."/>
            <person name="Satake H."/>
        </authorList>
    </citation>
    <scope>NUCLEOTIDE SEQUENCE</scope>
</reference>
<accession>A0ABQ5BAS5</accession>
<evidence type="ECO:0000256" key="1">
    <source>
        <dbReference type="SAM" id="MobiDB-lite"/>
    </source>
</evidence>
<evidence type="ECO:0000313" key="3">
    <source>
        <dbReference type="Proteomes" id="UP001151760"/>
    </source>
</evidence>
<sequence>MKSGDMHVNVDDKANGGCGDEDSVSSSEYCAAENEFPSLNEMNKQHEGGNNEEKNEVGEGLGSKNTENEKCEGAETTSDQGLSNFVPMSFADVTRTNQSNADNTLSLIHICIEEGREVVVFDEELVIKGSLWSKFGLKDIVSQNEVFLFKFREDEGMNQAANLAVQKEQEEQAAQSFMLNWNFPMADDDEYTILYRSSKAITTDLPTEEPDNSLSMGDKHLNTIPETESDKLIKSSVENLVPIPSESKGISEDICDVPSCDNDHFDAEFGLINSLLSRDISITSPKIDFLPEEFAGELNLIDPILPGIDEDDFDEEEGEIDIDILQIEDKILREKLLNVNLLIDKIEALNLTPSTPFVLEYPSSSSIPIVDSDFLIKEVDTFLVSKDSIPPGIESDFDSEGDIIFLNDLLNDDPIPEYEHFTFDFEPDTAVINNFDELNEDECFNPGGGEIVFSPNVKDDDSFIFFIWTFLPFLTYPKDSPLFSPPGVKTPFLTPASPLRTGGISSGWNFHVL</sequence>
<feature type="region of interest" description="Disordered" evidence="1">
    <location>
        <begin position="1"/>
        <end position="83"/>
    </location>
</feature>
<proteinExistence type="predicted"/>
<gene>
    <name evidence="2" type="ORF">Tco_0858962</name>
</gene>
<dbReference type="Proteomes" id="UP001151760">
    <property type="component" value="Unassembled WGS sequence"/>
</dbReference>
<evidence type="ECO:0000313" key="2">
    <source>
        <dbReference type="EMBL" id="GJT11920.1"/>
    </source>
</evidence>